<evidence type="ECO:0000313" key="2">
    <source>
        <dbReference type="Proteomes" id="UP001652504"/>
    </source>
</evidence>
<protein>
    <recommendedName>
        <fullName evidence="3">DUF2383 domain-containing protein</fullName>
    </recommendedName>
</protein>
<comment type="caution">
    <text evidence="1">The sequence shown here is derived from an EMBL/GenBank/DDBJ whole genome shotgun (WGS) entry which is preliminary data.</text>
</comment>
<accession>A0ABT3A575</accession>
<dbReference type="RefSeq" id="WP_263711039.1">
    <property type="nucleotide sequence ID" value="NZ_JAOWKX010000002.1"/>
</dbReference>
<evidence type="ECO:0008006" key="3">
    <source>
        <dbReference type="Google" id="ProtNLM"/>
    </source>
</evidence>
<evidence type="ECO:0000313" key="1">
    <source>
        <dbReference type="EMBL" id="MCV2883825.1"/>
    </source>
</evidence>
<keyword evidence="2" id="KW-1185">Reference proteome</keyword>
<name>A0ABT3A575_9ALTE</name>
<dbReference type="Proteomes" id="UP001652504">
    <property type="component" value="Unassembled WGS sequence"/>
</dbReference>
<gene>
    <name evidence="1" type="ORF">OE749_03805</name>
</gene>
<sequence length="158" mass="17886">MCASKIVDFPEQNKSPPTAIRRLIEVFQATGLLYKAIASKVDDYNLRKMCAEQVRLRSKFVSELGDYEEQVSHSDYPVVEDAEKLQQCYTQLEPNTDNVEEGLLRRNLVDAERSCVGVLRDMIPKVTDSRLKQSLAGIVAQMQIALDRFNKTSTRSTA</sequence>
<dbReference type="EMBL" id="JAOWKX010000002">
    <property type="protein sequence ID" value="MCV2883825.1"/>
    <property type="molecule type" value="Genomic_DNA"/>
</dbReference>
<proteinExistence type="predicted"/>
<reference evidence="1 2" key="1">
    <citation type="submission" date="2022-10" db="EMBL/GenBank/DDBJ databases">
        <title>Aestuariibacter sp. AA17 isolated from Montipora capitata coral fragment.</title>
        <authorList>
            <person name="Emsley S.A."/>
            <person name="Pfannmuller K.M."/>
            <person name="Loughran R.M."/>
            <person name="Shlafstein M."/>
            <person name="Papke E."/>
            <person name="Saw J.H."/>
            <person name="Ushijima B."/>
            <person name="Videau P."/>
        </authorList>
    </citation>
    <scope>NUCLEOTIDE SEQUENCE [LARGE SCALE GENOMIC DNA]</scope>
    <source>
        <strain evidence="1 2">AA17</strain>
    </source>
</reference>
<organism evidence="1 2">
    <name type="scientific">Fluctibacter corallii</name>
    <dbReference type="NCBI Taxonomy" id="2984329"/>
    <lineage>
        <taxon>Bacteria</taxon>
        <taxon>Pseudomonadati</taxon>
        <taxon>Pseudomonadota</taxon>
        <taxon>Gammaproteobacteria</taxon>
        <taxon>Alteromonadales</taxon>
        <taxon>Alteromonadaceae</taxon>
        <taxon>Fluctibacter</taxon>
    </lineage>
</organism>